<accession>A0A8X6TC66</accession>
<proteinExistence type="predicted"/>
<organism evidence="1 2">
    <name type="scientific">Nephila pilipes</name>
    <name type="common">Giant wood spider</name>
    <name type="synonym">Nephila maculata</name>
    <dbReference type="NCBI Taxonomy" id="299642"/>
    <lineage>
        <taxon>Eukaryota</taxon>
        <taxon>Metazoa</taxon>
        <taxon>Ecdysozoa</taxon>
        <taxon>Arthropoda</taxon>
        <taxon>Chelicerata</taxon>
        <taxon>Arachnida</taxon>
        <taxon>Araneae</taxon>
        <taxon>Araneomorphae</taxon>
        <taxon>Entelegynae</taxon>
        <taxon>Araneoidea</taxon>
        <taxon>Nephilidae</taxon>
        <taxon>Nephila</taxon>
    </lineage>
</organism>
<comment type="caution">
    <text evidence="1">The sequence shown here is derived from an EMBL/GenBank/DDBJ whole genome shotgun (WGS) entry which is preliminary data.</text>
</comment>
<name>A0A8X6TC66_NEPPI</name>
<keyword evidence="2" id="KW-1185">Reference proteome</keyword>
<reference evidence="1" key="1">
    <citation type="submission" date="2020-08" db="EMBL/GenBank/DDBJ databases">
        <title>Multicomponent nature underlies the extraordinary mechanical properties of spider dragline silk.</title>
        <authorList>
            <person name="Kono N."/>
            <person name="Nakamura H."/>
            <person name="Mori M."/>
            <person name="Yoshida Y."/>
            <person name="Ohtoshi R."/>
            <person name="Malay A.D."/>
            <person name="Moran D.A.P."/>
            <person name="Tomita M."/>
            <person name="Numata K."/>
            <person name="Arakawa K."/>
        </authorList>
    </citation>
    <scope>NUCLEOTIDE SEQUENCE</scope>
</reference>
<dbReference type="EMBL" id="BMAW01006691">
    <property type="protein sequence ID" value="GFS99924.1"/>
    <property type="molecule type" value="Genomic_DNA"/>
</dbReference>
<protein>
    <submittedName>
        <fullName evidence="1">Uncharacterized protein</fullName>
    </submittedName>
</protein>
<dbReference type="Proteomes" id="UP000887013">
    <property type="component" value="Unassembled WGS sequence"/>
</dbReference>
<evidence type="ECO:0000313" key="2">
    <source>
        <dbReference type="Proteomes" id="UP000887013"/>
    </source>
</evidence>
<gene>
    <name evidence="1" type="ORF">NPIL_572471</name>
</gene>
<sequence>MSLLHFTPSNSFTKYLVKLEDATAKPHKVLHRRTPSKARLGCFMVSTRRIQVSFKSTNTIRRRQTSLFGTTIEMFLGRGYYRIKIKGRVVVKGWQVFVYALRD</sequence>
<dbReference type="AlphaFoldDB" id="A0A8X6TC66"/>
<evidence type="ECO:0000313" key="1">
    <source>
        <dbReference type="EMBL" id="GFS99924.1"/>
    </source>
</evidence>